<reference evidence="1" key="1">
    <citation type="submission" date="2014-09" db="EMBL/GenBank/DDBJ databases">
        <authorList>
            <person name="Magalhaes I.L.F."/>
            <person name="Oliveira U."/>
            <person name="Santos F.R."/>
            <person name="Vidigal T.H.D.A."/>
            <person name="Brescovit A.D."/>
            <person name="Santos A.J."/>
        </authorList>
    </citation>
    <scope>NUCLEOTIDE SEQUENCE</scope>
    <source>
        <tissue evidence="1">Shoot tissue taken approximately 20 cm above the soil surface</tissue>
    </source>
</reference>
<dbReference type="EMBL" id="GBRH01223492">
    <property type="protein sequence ID" value="JAD74403.1"/>
    <property type="molecule type" value="Transcribed_RNA"/>
</dbReference>
<accession>A0A0A9CIX1</accession>
<protein>
    <submittedName>
        <fullName evidence="1">Uncharacterized protein</fullName>
    </submittedName>
</protein>
<organism evidence="1">
    <name type="scientific">Arundo donax</name>
    <name type="common">Giant reed</name>
    <name type="synonym">Donax arundinaceus</name>
    <dbReference type="NCBI Taxonomy" id="35708"/>
    <lineage>
        <taxon>Eukaryota</taxon>
        <taxon>Viridiplantae</taxon>
        <taxon>Streptophyta</taxon>
        <taxon>Embryophyta</taxon>
        <taxon>Tracheophyta</taxon>
        <taxon>Spermatophyta</taxon>
        <taxon>Magnoliopsida</taxon>
        <taxon>Liliopsida</taxon>
        <taxon>Poales</taxon>
        <taxon>Poaceae</taxon>
        <taxon>PACMAD clade</taxon>
        <taxon>Arundinoideae</taxon>
        <taxon>Arundineae</taxon>
        <taxon>Arundo</taxon>
    </lineage>
</organism>
<reference evidence="1" key="2">
    <citation type="journal article" date="2015" name="Data Brief">
        <title>Shoot transcriptome of the giant reed, Arundo donax.</title>
        <authorList>
            <person name="Barrero R.A."/>
            <person name="Guerrero F.D."/>
            <person name="Moolhuijzen P."/>
            <person name="Goolsby J.A."/>
            <person name="Tidwell J."/>
            <person name="Bellgard S.E."/>
            <person name="Bellgard M.I."/>
        </authorList>
    </citation>
    <scope>NUCLEOTIDE SEQUENCE</scope>
    <source>
        <tissue evidence="1">Shoot tissue taken approximately 20 cm above the soil surface</tissue>
    </source>
</reference>
<sequence>MRACLVRSPGYALIIFGLAGASYRR</sequence>
<dbReference type="AlphaFoldDB" id="A0A0A9CIX1"/>
<evidence type="ECO:0000313" key="1">
    <source>
        <dbReference type="EMBL" id="JAD74403.1"/>
    </source>
</evidence>
<proteinExistence type="predicted"/>
<name>A0A0A9CIX1_ARUDO</name>